<dbReference type="InterPro" id="IPR007314">
    <property type="entry name" value="Cofac_haem-bd_dom"/>
</dbReference>
<evidence type="ECO:0000313" key="3">
    <source>
        <dbReference type="Proteomes" id="UP000787472"/>
    </source>
</evidence>
<keyword evidence="3" id="KW-1185">Reference proteome</keyword>
<evidence type="ECO:0000259" key="1">
    <source>
        <dbReference type="Pfam" id="PF04187"/>
    </source>
</evidence>
<dbReference type="RefSeq" id="WP_167187777.1">
    <property type="nucleotide sequence ID" value="NZ_JAAONZ010000010.1"/>
</dbReference>
<dbReference type="SUPFAM" id="SSF159501">
    <property type="entry name" value="EreA/ChaN-like"/>
    <property type="match status" value="1"/>
</dbReference>
<sequence>MAFLRPFADVTYTMMSTVAVLMMALLWVNTGSADAWKSPLLQDHPLVGKIVEQKTGRELSFAELVTRLTRYPVILIGEKHDNPDHHVFESQLLSALVDAETAVVFEMLDDQQRSALNSLPAELSLETLKTQLQWPPQGWSWEDYGPLFLQVIDQGGLLRAGNIDRPTMMNIYRKGVSSLMDQPRFASIASLQQDLQLPILDLVFESHCGKMDKDKLQPMVEIQWAKDASMGFVLAQSRMPRSVMIAGAVHARKDIGIPRHLPTSLHSVTLLLREVAPDKLQADQYSAMQTDQAGAVQADYVWFSPMATDEDYCDRL</sequence>
<name>A0A9E5JXY4_9GAMM</name>
<dbReference type="PIRSF" id="PIRSF020419">
    <property type="entry name" value="Fe_uptake_reg_CjrA_prd"/>
    <property type="match status" value="1"/>
</dbReference>
<gene>
    <name evidence="2" type="ORF">G8770_13785</name>
</gene>
<keyword evidence="2" id="KW-0449">Lipoprotein</keyword>
<feature type="domain" description="Haem-binding uptake Tiki superfamily ChaN" evidence="1">
    <location>
        <begin position="65"/>
        <end position="261"/>
    </location>
</feature>
<dbReference type="EMBL" id="JAAONZ010000010">
    <property type="protein sequence ID" value="NHO66615.1"/>
    <property type="molecule type" value="Genomic_DNA"/>
</dbReference>
<organism evidence="2 3">
    <name type="scientific">Pseudomaricurvus hydrocarbonicus</name>
    <dbReference type="NCBI Taxonomy" id="1470433"/>
    <lineage>
        <taxon>Bacteria</taxon>
        <taxon>Pseudomonadati</taxon>
        <taxon>Pseudomonadota</taxon>
        <taxon>Gammaproteobacteria</taxon>
        <taxon>Cellvibrionales</taxon>
        <taxon>Cellvibrionaceae</taxon>
        <taxon>Pseudomaricurvus</taxon>
    </lineage>
</organism>
<dbReference type="InterPro" id="IPR016773">
    <property type="entry name" value="Fe3_uptake_reg_CjrA_prd"/>
</dbReference>
<dbReference type="Proteomes" id="UP000787472">
    <property type="component" value="Unassembled WGS sequence"/>
</dbReference>
<dbReference type="Pfam" id="PF04187">
    <property type="entry name" value="Cofac_haem_bdg"/>
    <property type="match status" value="1"/>
</dbReference>
<evidence type="ECO:0000313" key="2">
    <source>
        <dbReference type="EMBL" id="NHO66615.1"/>
    </source>
</evidence>
<proteinExistence type="predicted"/>
<dbReference type="AlphaFoldDB" id="A0A9E5JXY4"/>
<protein>
    <submittedName>
        <fullName evidence="2">ChaN family lipoprotein</fullName>
    </submittedName>
</protein>
<dbReference type="Gene3D" id="3.40.50.11550">
    <property type="match status" value="1"/>
</dbReference>
<comment type="caution">
    <text evidence="2">The sequence shown here is derived from an EMBL/GenBank/DDBJ whole genome shotgun (WGS) entry which is preliminary data.</text>
</comment>
<dbReference type="CDD" id="cd14727">
    <property type="entry name" value="ChanN-like"/>
    <property type="match status" value="1"/>
</dbReference>
<accession>A0A9E5JXY4</accession>
<reference evidence="2" key="1">
    <citation type="submission" date="2020-03" db="EMBL/GenBank/DDBJ databases">
        <authorList>
            <person name="Guo F."/>
        </authorList>
    </citation>
    <scope>NUCLEOTIDE SEQUENCE</scope>
    <source>
        <strain evidence="2">JCM 30134</strain>
    </source>
</reference>
<dbReference type="Gene3D" id="1.10.8.760">
    <property type="entry name" value="Haem-binding uptake, Tiki superfamily, ChaN, domain 2"/>
    <property type="match status" value="1"/>
</dbReference>